<evidence type="ECO:0000256" key="1">
    <source>
        <dbReference type="ARBA" id="ARBA00001936"/>
    </source>
</evidence>
<gene>
    <name evidence="5" type="ORF">LWI28_025528</name>
</gene>
<dbReference type="GO" id="GO:0016787">
    <property type="term" value="F:hydrolase activity"/>
    <property type="evidence" value="ECO:0007669"/>
    <property type="project" value="InterPro"/>
</dbReference>
<comment type="caution">
    <text evidence="5">The sequence shown here is derived from an EMBL/GenBank/DDBJ whole genome shotgun (WGS) entry which is preliminary data.</text>
</comment>
<dbReference type="PANTHER" id="PTHR45668">
    <property type="entry name" value="SERINE/THREONINE-PROTEIN PHOSPHATASE 5-RELATED"/>
    <property type="match status" value="1"/>
</dbReference>
<dbReference type="PANTHER" id="PTHR45668:SF9">
    <property type="entry name" value="SERINE_THREONINE-PROTEIN PHOSPHATASE 7"/>
    <property type="match status" value="1"/>
</dbReference>
<organism evidence="5 6">
    <name type="scientific">Acer negundo</name>
    <name type="common">Box elder</name>
    <dbReference type="NCBI Taxonomy" id="4023"/>
    <lineage>
        <taxon>Eukaryota</taxon>
        <taxon>Viridiplantae</taxon>
        <taxon>Streptophyta</taxon>
        <taxon>Embryophyta</taxon>
        <taxon>Tracheophyta</taxon>
        <taxon>Spermatophyta</taxon>
        <taxon>Magnoliopsida</taxon>
        <taxon>eudicotyledons</taxon>
        <taxon>Gunneridae</taxon>
        <taxon>Pentapetalae</taxon>
        <taxon>rosids</taxon>
        <taxon>malvids</taxon>
        <taxon>Sapindales</taxon>
        <taxon>Sapindaceae</taxon>
        <taxon>Hippocastanoideae</taxon>
        <taxon>Acereae</taxon>
        <taxon>Acer</taxon>
    </lineage>
</organism>
<sequence>MLGSACNIISKHCVLDSSQQRLLEKLELEVGSRTDERLVGLKAETQTKEQDPSVQASSMPSMLWPQNGCITLEWIRVLISTFKWASWKDPKDFQNLMPVAVVMLPDRVYLLRGNHESKDWTLKYGFLAELIITSHESSDARAGQDDSRNMLNGYSKDHDVVSGKLFTLFIAPSYPQMTADIYPRTFYSELKMLSPVLLKIREGVTVARAGSRSICRKNMGFWLHQDLLQWWLVASGYSERLTN</sequence>
<dbReference type="PROSITE" id="PS00125">
    <property type="entry name" value="SER_THR_PHOSPHATASE"/>
    <property type="match status" value="1"/>
</dbReference>
<evidence type="ECO:0000313" key="6">
    <source>
        <dbReference type="Proteomes" id="UP001064489"/>
    </source>
</evidence>
<proteinExistence type="predicted"/>
<accession>A0AAD5IGA2</accession>
<dbReference type="InterPro" id="IPR006186">
    <property type="entry name" value="Ser/Thr-sp_prot-phosphatase"/>
</dbReference>
<dbReference type="InterPro" id="IPR029052">
    <property type="entry name" value="Metallo-depent_PP-like"/>
</dbReference>
<reference evidence="5" key="1">
    <citation type="journal article" date="2022" name="Plant J.">
        <title>Strategies of tolerance reflected in two North American maple genomes.</title>
        <authorList>
            <person name="McEvoy S.L."/>
            <person name="Sezen U.U."/>
            <person name="Trouern-Trend A."/>
            <person name="McMahon S.M."/>
            <person name="Schaberg P.G."/>
            <person name="Yang J."/>
            <person name="Wegrzyn J.L."/>
            <person name="Swenson N.G."/>
        </authorList>
    </citation>
    <scope>NUCLEOTIDE SEQUENCE</scope>
    <source>
        <strain evidence="5">91603</strain>
    </source>
</reference>
<reference evidence="5" key="2">
    <citation type="submission" date="2023-02" db="EMBL/GenBank/DDBJ databases">
        <authorList>
            <person name="Swenson N.G."/>
            <person name="Wegrzyn J.L."/>
            <person name="Mcevoy S.L."/>
        </authorList>
    </citation>
    <scope>NUCLEOTIDE SEQUENCE</scope>
    <source>
        <strain evidence="5">91603</strain>
        <tissue evidence="5">Leaf</tissue>
    </source>
</reference>
<keyword evidence="6" id="KW-1185">Reference proteome</keyword>
<dbReference type="GO" id="GO:0046872">
    <property type="term" value="F:metal ion binding"/>
    <property type="evidence" value="ECO:0007669"/>
    <property type="project" value="UniProtKB-KW"/>
</dbReference>
<protein>
    <recommendedName>
        <fullName evidence="4">Serine/threonine specific protein phosphatases domain-containing protein</fullName>
    </recommendedName>
</protein>
<dbReference type="SUPFAM" id="SSF56300">
    <property type="entry name" value="Metallo-dependent phosphatases"/>
    <property type="match status" value="1"/>
</dbReference>
<dbReference type="InterPro" id="IPR051134">
    <property type="entry name" value="PPP_phosphatase"/>
</dbReference>
<keyword evidence="3" id="KW-0464">Manganese</keyword>
<dbReference type="EMBL" id="JAJSOW010000106">
    <property type="protein sequence ID" value="KAI9162260.1"/>
    <property type="molecule type" value="Genomic_DNA"/>
</dbReference>
<evidence type="ECO:0000256" key="2">
    <source>
        <dbReference type="ARBA" id="ARBA00022723"/>
    </source>
</evidence>
<dbReference type="Gene3D" id="3.60.21.10">
    <property type="match status" value="1"/>
</dbReference>
<evidence type="ECO:0000259" key="4">
    <source>
        <dbReference type="PROSITE" id="PS00125"/>
    </source>
</evidence>
<comment type="cofactor">
    <cofactor evidence="1">
        <name>Mn(2+)</name>
        <dbReference type="ChEBI" id="CHEBI:29035"/>
    </cofactor>
</comment>
<dbReference type="Proteomes" id="UP001064489">
    <property type="component" value="Chromosome 2"/>
</dbReference>
<name>A0AAD5IGA2_ACENE</name>
<dbReference type="AlphaFoldDB" id="A0AAD5IGA2"/>
<evidence type="ECO:0000256" key="3">
    <source>
        <dbReference type="ARBA" id="ARBA00023211"/>
    </source>
</evidence>
<keyword evidence="2" id="KW-0479">Metal-binding</keyword>
<feature type="domain" description="Serine/threonine specific protein phosphatases" evidence="4">
    <location>
        <begin position="111"/>
        <end position="116"/>
    </location>
</feature>
<evidence type="ECO:0000313" key="5">
    <source>
        <dbReference type="EMBL" id="KAI9162260.1"/>
    </source>
</evidence>